<dbReference type="OrthoDB" id="4062651at2759"/>
<gene>
    <name evidence="1" type="ORF">HHK36_006920</name>
</gene>
<organism evidence="1 2">
    <name type="scientific">Tetracentron sinense</name>
    <name type="common">Spur-leaf</name>
    <dbReference type="NCBI Taxonomy" id="13715"/>
    <lineage>
        <taxon>Eukaryota</taxon>
        <taxon>Viridiplantae</taxon>
        <taxon>Streptophyta</taxon>
        <taxon>Embryophyta</taxon>
        <taxon>Tracheophyta</taxon>
        <taxon>Spermatophyta</taxon>
        <taxon>Magnoliopsida</taxon>
        <taxon>Trochodendrales</taxon>
        <taxon>Trochodendraceae</taxon>
        <taxon>Tetracentron</taxon>
    </lineage>
</organism>
<name>A0A834ZIC6_TETSI</name>
<proteinExistence type="predicted"/>
<keyword evidence="2" id="KW-1185">Reference proteome</keyword>
<accession>A0A834ZIC6</accession>
<dbReference type="PANTHER" id="PTHR33138:SF72">
    <property type="entry name" value="WALL-ASSOCIATED RECEPTOR KINASE CARBOXY-TERMINAL PROTEIN"/>
    <property type="match status" value="1"/>
</dbReference>
<evidence type="ECO:0000313" key="1">
    <source>
        <dbReference type="EMBL" id="KAF8407784.1"/>
    </source>
</evidence>
<dbReference type="AlphaFoldDB" id="A0A834ZIC6"/>
<evidence type="ECO:0000313" key="2">
    <source>
        <dbReference type="Proteomes" id="UP000655225"/>
    </source>
</evidence>
<dbReference type="EMBL" id="JABCRI010000004">
    <property type="protein sequence ID" value="KAF8407784.1"/>
    <property type="molecule type" value="Genomic_DNA"/>
</dbReference>
<sequence length="237" mass="26794">MSESYRVLGITSESRILKVAREDFWNNKCPTRFANGALHFTFFNYASTVQNVTLYYGCTINNIPSIPIFGQSSAFYCTINSTTLNAFYTTRPIPSNDNLWKCNNNVVVPVFQTAASALEKNATTLVEALDGGFELEWTFLQMDPHFSRSPLFFLIIIISIFKSLPVSFCENDGRYTNCTRTFECGNIETSVILSGEITGRSTVACRSLSSGARMVHRRWRSCHSNTTFWVSIKPKKF</sequence>
<protein>
    <submittedName>
        <fullName evidence="1">Uncharacterized protein</fullName>
    </submittedName>
</protein>
<dbReference type="PANTHER" id="PTHR33138">
    <property type="entry name" value="OS01G0690200 PROTEIN"/>
    <property type="match status" value="1"/>
</dbReference>
<reference evidence="1 2" key="1">
    <citation type="submission" date="2020-04" db="EMBL/GenBank/DDBJ databases">
        <title>Plant Genome Project.</title>
        <authorList>
            <person name="Zhang R.-G."/>
        </authorList>
    </citation>
    <scope>NUCLEOTIDE SEQUENCE [LARGE SCALE GENOMIC DNA]</scope>
    <source>
        <strain evidence="1">YNK0</strain>
        <tissue evidence="1">Leaf</tissue>
    </source>
</reference>
<dbReference type="Proteomes" id="UP000655225">
    <property type="component" value="Unassembled WGS sequence"/>
</dbReference>
<comment type="caution">
    <text evidence="1">The sequence shown here is derived from an EMBL/GenBank/DDBJ whole genome shotgun (WGS) entry which is preliminary data.</text>
</comment>